<feature type="signal peptide" evidence="3">
    <location>
        <begin position="1"/>
        <end position="22"/>
    </location>
</feature>
<dbReference type="SUPFAM" id="SSF55874">
    <property type="entry name" value="ATPase domain of HSP90 chaperone/DNA topoisomerase II/histidine kinase"/>
    <property type="match status" value="1"/>
</dbReference>
<keyword evidence="2" id="KW-1133">Transmembrane helix</keyword>
<organism evidence="5 6">
    <name type="scientific">Adhaeribacter arboris</name>
    <dbReference type="NCBI Taxonomy" id="2072846"/>
    <lineage>
        <taxon>Bacteria</taxon>
        <taxon>Pseudomonadati</taxon>
        <taxon>Bacteroidota</taxon>
        <taxon>Cytophagia</taxon>
        <taxon>Cytophagales</taxon>
        <taxon>Hymenobacteraceae</taxon>
        <taxon>Adhaeribacter</taxon>
    </lineage>
</organism>
<comment type="caution">
    <text evidence="5">The sequence shown here is derived from an EMBL/GenBank/DDBJ whole genome shotgun (WGS) entry which is preliminary data.</text>
</comment>
<dbReference type="SUPFAM" id="SSF63829">
    <property type="entry name" value="Calcium-dependent phosphotriesterase"/>
    <property type="match status" value="3"/>
</dbReference>
<evidence type="ECO:0000313" key="5">
    <source>
        <dbReference type="EMBL" id="PSR53299.1"/>
    </source>
</evidence>
<dbReference type="Gene3D" id="1.20.5.1930">
    <property type="match status" value="1"/>
</dbReference>
<dbReference type="AlphaFoldDB" id="A0A2T2YCR5"/>
<proteinExistence type="predicted"/>
<dbReference type="Pfam" id="PF02518">
    <property type="entry name" value="HATPase_c"/>
    <property type="match status" value="1"/>
</dbReference>
<dbReference type="PANTHER" id="PTHR43547">
    <property type="entry name" value="TWO-COMPONENT HISTIDINE KINASE"/>
    <property type="match status" value="1"/>
</dbReference>
<dbReference type="Gene3D" id="2.130.10.10">
    <property type="entry name" value="YVTN repeat-like/Quinoprotein amine dehydrogenase"/>
    <property type="match status" value="3"/>
</dbReference>
<dbReference type="Gene3D" id="3.30.565.10">
    <property type="entry name" value="Histidine kinase-like ATPase, C-terminal domain"/>
    <property type="match status" value="1"/>
</dbReference>
<name>A0A2T2YCR5_9BACT</name>
<keyword evidence="3" id="KW-0732">Signal</keyword>
<dbReference type="InterPro" id="IPR011110">
    <property type="entry name" value="Reg_prop"/>
</dbReference>
<dbReference type="InterPro" id="IPR011123">
    <property type="entry name" value="Y_Y_Y"/>
</dbReference>
<dbReference type="GO" id="GO:0000155">
    <property type="term" value="F:phosphorelay sensor kinase activity"/>
    <property type="evidence" value="ECO:0007669"/>
    <property type="project" value="InterPro"/>
</dbReference>
<evidence type="ECO:0000256" key="1">
    <source>
        <dbReference type="ARBA" id="ARBA00022553"/>
    </source>
</evidence>
<sequence length="1023" mass="116062">MSKFLTFGFCLFLLNGSYAVSAQTFIFDKLTTQNGLSNNKVNCIVQDRRGFIWFGTEDGLNRYDGKEMVIFRNRPEDNYGLSGNIITGLHLDQSDIMWIATADGGLTRYNYRLPYQQQFKRYRHLPHDSTSIPVNIINALIEDKQGYLWLATSGGGILRFNKHSEKFDKITYQGVKTALALTVRQDTIWAGMQGSGLLKIDTRTSHSISDANYKSAYLKLPHVVVTSLYTDQKNHVWYGSWDNILYRYHAEVKKEEKFPIIGAPTASFTDEATTFANDYQGNLWIGGRYEGLHIYNYRQNSFRHLGSDPQKAGSLIHNKVNCLYRDRDGIMWVGTDKGVSKYNPYQQQFTSQFLPVKSNATQPGRIFDFYVDAQETLWIGTSDGMFKKPKNAPGFEHIVLKYQGTELAVSKFHQSTNGDFYLGTNYSLFRFNPATHAINLLPDQAHDLVMSQIIASRIISLVDFKIHQQPILFAVPYGHYLSYYDYARQSWVSRADSARKIVTRLDLKDNLIRKLYKSRDGKLWMATAKNGLAELISLPYPHFIYYQNDPANFKSLSSDNVYDIAEDSRHNLWVSTYGGGLNYFERATQTFRHISESPNLLQGIAVDKKGKVWMVANGNLYGYDPAKKRFSSYHLLDVEDTGGLNGTIYQDAAGTIYVGSGHYFVQFKSEKIKDPMPPSKPVFTDFRIFNVNRNELLRQKAIKLNYNQNFFSLKFSSPNYLSPDNINYSYQLEGIDKNWHNVGSTNIAGYTNLPPGDYLFKVKANTGTASSSDQVSTIVITIVPPFWQVWWFYGLVIGFISLIIYSIYRYRIEQLLKRQAIRNKIAQDLHDSVGSTLSSISVYSQVAQIKNAAAEGPELNSLLTKISTISNEMISEMNDIVWAINPVNDGMDKIIGRIESFGRPLLRANNINFSINREDLPPTIDVGMEKSKDVYLILKEALTNCAKHAAAKNVELTLKLQHKHIVMQVKDDGRGLPTSPNLTPSLSGNGLRNIRNRVNNLKGQLKVTSGPTGTTLVIDFRIT</sequence>
<keyword evidence="5" id="KW-0418">Kinase</keyword>
<dbReference type="Pfam" id="PF07494">
    <property type="entry name" value="Reg_prop"/>
    <property type="match status" value="4"/>
</dbReference>
<feature type="domain" description="Histidine kinase" evidence="4">
    <location>
        <begin position="828"/>
        <end position="1023"/>
    </location>
</feature>
<dbReference type="Proteomes" id="UP000240357">
    <property type="component" value="Unassembled WGS sequence"/>
</dbReference>
<dbReference type="InterPro" id="IPR013783">
    <property type="entry name" value="Ig-like_fold"/>
</dbReference>
<dbReference type="InterPro" id="IPR011712">
    <property type="entry name" value="Sig_transdc_His_kin_sub3_dim/P"/>
</dbReference>
<dbReference type="CDD" id="cd16917">
    <property type="entry name" value="HATPase_UhpB-NarQ-NarX-like"/>
    <property type="match status" value="1"/>
</dbReference>
<protein>
    <submittedName>
        <fullName evidence="5">Histidine kinase</fullName>
    </submittedName>
</protein>
<evidence type="ECO:0000259" key="4">
    <source>
        <dbReference type="PROSITE" id="PS50109"/>
    </source>
</evidence>
<dbReference type="GO" id="GO:0016020">
    <property type="term" value="C:membrane"/>
    <property type="evidence" value="ECO:0007669"/>
    <property type="project" value="InterPro"/>
</dbReference>
<evidence type="ECO:0000313" key="6">
    <source>
        <dbReference type="Proteomes" id="UP000240357"/>
    </source>
</evidence>
<dbReference type="Pfam" id="PF07730">
    <property type="entry name" value="HisKA_3"/>
    <property type="match status" value="1"/>
</dbReference>
<dbReference type="SMART" id="SM00387">
    <property type="entry name" value="HATPase_c"/>
    <property type="match status" value="1"/>
</dbReference>
<dbReference type="InterPro" id="IPR036890">
    <property type="entry name" value="HATPase_C_sf"/>
</dbReference>
<keyword evidence="2" id="KW-0472">Membrane</keyword>
<dbReference type="PROSITE" id="PS50109">
    <property type="entry name" value="HIS_KIN"/>
    <property type="match status" value="1"/>
</dbReference>
<feature type="transmembrane region" description="Helical" evidence="2">
    <location>
        <begin position="790"/>
        <end position="808"/>
    </location>
</feature>
<evidence type="ECO:0000256" key="3">
    <source>
        <dbReference type="SAM" id="SignalP"/>
    </source>
</evidence>
<gene>
    <name evidence="5" type="ORF">AHMF7605_07015</name>
</gene>
<dbReference type="RefSeq" id="WP_106927786.1">
    <property type="nucleotide sequence ID" value="NZ_PYFT01000001.1"/>
</dbReference>
<dbReference type="Gene3D" id="2.60.40.10">
    <property type="entry name" value="Immunoglobulins"/>
    <property type="match status" value="1"/>
</dbReference>
<dbReference type="InterPro" id="IPR005467">
    <property type="entry name" value="His_kinase_dom"/>
</dbReference>
<dbReference type="Pfam" id="PF07495">
    <property type="entry name" value="Y_Y_Y"/>
    <property type="match status" value="1"/>
</dbReference>
<keyword evidence="2" id="KW-0812">Transmembrane</keyword>
<feature type="chain" id="PRO_5015405647" evidence="3">
    <location>
        <begin position="23"/>
        <end position="1023"/>
    </location>
</feature>
<keyword evidence="5" id="KW-0808">Transferase</keyword>
<dbReference type="InterPro" id="IPR003594">
    <property type="entry name" value="HATPase_dom"/>
</dbReference>
<accession>A0A2T2YCR5</accession>
<keyword evidence="6" id="KW-1185">Reference proteome</keyword>
<evidence type="ECO:0000256" key="2">
    <source>
        <dbReference type="SAM" id="Phobius"/>
    </source>
</evidence>
<dbReference type="GO" id="GO:0046983">
    <property type="term" value="F:protein dimerization activity"/>
    <property type="evidence" value="ECO:0007669"/>
    <property type="project" value="InterPro"/>
</dbReference>
<dbReference type="EMBL" id="PYFT01000001">
    <property type="protein sequence ID" value="PSR53299.1"/>
    <property type="molecule type" value="Genomic_DNA"/>
</dbReference>
<keyword evidence="1" id="KW-0597">Phosphoprotein</keyword>
<reference evidence="5 6" key="1">
    <citation type="submission" date="2018-03" db="EMBL/GenBank/DDBJ databases">
        <title>Adhaeribacter sp. HMF7605 Genome sequencing and assembly.</title>
        <authorList>
            <person name="Kang H."/>
            <person name="Kang J."/>
            <person name="Cha I."/>
            <person name="Kim H."/>
            <person name="Joh K."/>
        </authorList>
    </citation>
    <scope>NUCLEOTIDE SEQUENCE [LARGE SCALE GENOMIC DNA]</scope>
    <source>
        <strain evidence="5 6">HMF7605</strain>
    </source>
</reference>
<dbReference type="InterPro" id="IPR015943">
    <property type="entry name" value="WD40/YVTN_repeat-like_dom_sf"/>
</dbReference>
<dbReference type="OrthoDB" id="9797097at2"/>
<dbReference type="PANTHER" id="PTHR43547:SF2">
    <property type="entry name" value="HYBRID SIGNAL TRANSDUCTION HISTIDINE KINASE C"/>
    <property type="match status" value="1"/>
</dbReference>